<dbReference type="EMBL" id="DS022305">
    <property type="protein sequence ID" value="OAJ40968.1"/>
    <property type="molecule type" value="Genomic_DNA"/>
</dbReference>
<proteinExistence type="predicted"/>
<dbReference type="InterPro" id="IPR051574">
    <property type="entry name" value="ZnF_E-box_Homeobox"/>
</dbReference>
<dbReference type="PANTHER" id="PTHR24391:SF18">
    <property type="entry name" value="EG:115C2.6 PROTEIN"/>
    <property type="match status" value="1"/>
</dbReference>
<dbReference type="GO" id="GO:0006355">
    <property type="term" value="P:regulation of DNA-templated transcription"/>
    <property type="evidence" value="ECO:0007669"/>
    <property type="project" value="UniProtKB-ARBA"/>
</dbReference>
<keyword evidence="6" id="KW-0238">DNA-binding</keyword>
<keyword evidence="7" id="KW-0539">Nucleus</keyword>
<evidence type="ECO:0000256" key="2">
    <source>
        <dbReference type="ARBA" id="ARBA00022723"/>
    </source>
</evidence>
<reference evidence="9 10" key="1">
    <citation type="submission" date="2006-10" db="EMBL/GenBank/DDBJ databases">
        <title>The Genome Sequence of Batrachochytrium dendrobatidis JEL423.</title>
        <authorList>
            <consortium name="The Broad Institute Genome Sequencing Platform"/>
            <person name="Birren B."/>
            <person name="Lander E."/>
            <person name="Galagan J."/>
            <person name="Cuomo C."/>
            <person name="Devon K."/>
            <person name="Jaffe D."/>
            <person name="Butler J."/>
            <person name="Alvarez P."/>
            <person name="Gnerre S."/>
            <person name="Grabherr M."/>
            <person name="Kleber M."/>
            <person name="Mauceli E."/>
            <person name="Brockman W."/>
            <person name="Young S."/>
            <person name="LaButti K."/>
            <person name="Sykes S."/>
            <person name="DeCaprio D."/>
            <person name="Crawford M."/>
            <person name="Koehrsen M."/>
            <person name="Engels R."/>
            <person name="Montgomery P."/>
            <person name="Pearson M."/>
            <person name="Howarth C."/>
            <person name="Larson L."/>
            <person name="White J."/>
            <person name="O'Leary S."/>
            <person name="Kodira C."/>
            <person name="Zeng Q."/>
            <person name="Yandava C."/>
            <person name="Alvarado L."/>
            <person name="Longcore J."/>
            <person name="James T."/>
        </authorList>
    </citation>
    <scope>NUCLEOTIDE SEQUENCE [LARGE SCALE GENOMIC DNA]</scope>
    <source>
        <strain evidence="9 10">JEL423</strain>
    </source>
</reference>
<sequence length="190" mass="21882">MDLSLPGRIRQRPMDQPNSNIPSQTHRPTVIAAGSSTSKRGQKRPIDVIDLITFDQDQQPVDVAGPSTSKQSQQQSVSKGKSSNTVLNQVAGLKERYQKTFHRINQKLVESKEIRKKKQQEYRECSALRFEHELALVMGKDISGSKYSPEDEVKLKYEYEQAIRRVVTIKQDLKRFMKRHGLKFEELKLD</sequence>
<dbReference type="GO" id="GO:0008270">
    <property type="term" value="F:zinc ion binding"/>
    <property type="evidence" value="ECO:0007669"/>
    <property type="project" value="UniProtKB-KW"/>
</dbReference>
<dbReference type="GO" id="GO:0005634">
    <property type="term" value="C:nucleus"/>
    <property type="evidence" value="ECO:0007669"/>
    <property type="project" value="UniProtKB-SubCell"/>
</dbReference>
<feature type="compositionally biased region" description="Polar residues" evidence="8">
    <location>
        <begin position="16"/>
        <end position="27"/>
    </location>
</feature>
<accession>A0A177WLH9</accession>
<organism evidence="9 10">
    <name type="scientific">Batrachochytrium dendrobatidis (strain JEL423)</name>
    <dbReference type="NCBI Taxonomy" id="403673"/>
    <lineage>
        <taxon>Eukaryota</taxon>
        <taxon>Fungi</taxon>
        <taxon>Fungi incertae sedis</taxon>
        <taxon>Chytridiomycota</taxon>
        <taxon>Chytridiomycota incertae sedis</taxon>
        <taxon>Chytridiomycetes</taxon>
        <taxon>Rhizophydiales</taxon>
        <taxon>Rhizophydiales incertae sedis</taxon>
        <taxon>Batrachochytrium</taxon>
    </lineage>
</organism>
<comment type="subcellular location">
    <subcellularLocation>
        <location evidence="1">Nucleus</location>
    </subcellularLocation>
</comment>
<dbReference type="PANTHER" id="PTHR24391">
    <property type="entry name" value="HISTONE H4 TRANSCRIPTION FACTOR-RELATED"/>
    <property type="match status" value="1"/>
</dbReference>
<evidence type="ECO:0000256" key="5">
    <source>
        <dbReference type="ARBA" id="ARBA00022833"/>
    </source>
</evidence>
<evidence type="ECO:0000256" key="8">
    <source>
        <dbReference type="SAM" id="MobiDB-lite"/>
    </source>
</evidence>
<dbReference type="Proteomes" id="UP000077115">
    <property type="component" value="Unassembled WGS sequence"/>
</dbReference>
<dbReference type="GO" id="GO:0003677">
    <property type="term" value="F:DNA binding"/>
    <property type="evidence" value="ECO:0007669"/>
    <property type="project" value="UniProtKB-KW"/>
</dbReference>
<evidence type="ECO:0000256" key="1">
    <source>
        <dbReference type="ARBA" id="ARBA00004123"/>
    </source>
</evidence>
<feature type="region of interest" description="Disordered" evidence="8">
    <location>
        <begin position="1"/>
        <end position="44"/>
    </location>
</feature>
<keyword evidence="3" id="KW-0677">Repeat</keyword>
<feature type="region of interest" description="Disordered" evidence="8">
    <location>
        <begin position="59"/>
        <end position="84"/>
    </location>
</feature>
<reference evidence="9 10" key="2">
    <citation type="submission" date="2016-05" db="EMBL/GenBank/DDBJ databases">
        <title>Lineage-specific infection strategies underlie the spectrum of fungal disease in amphibians.</title>
        <authorList>
            <person name="Cuomo C.A."/>
            <person name="Farrer R.A."/>
            <person name="James T."/>
            <person name="Longcore J."/>
            <person name="Birren B."/>
        </authorList>
    </citation>
    <scope>NUCLEOTIDE SEQUENCE [LARGE SCALE GENOMIC DNA]</scope>
    <source>
        <strain evidence="9 10">JEL423</strain>
    </source>
</reference>
<protein>
    <submittedName>
        <fullName evidence="9">Uncharacterized protein</fullName>
    </submittedName>
</protein>
<evidence type="ECO:0000256" key="3">
    <source>
        <dbReference type="ARBA" id="ARBA00022737"/>
    </source>
</evidence>
<evidence type="ECO:0000256" key="6">
    <source>
        <dbReference type="ARBA" id="ARBA00023125"/>
    </source>
</evidence>
<gene>
    <name evidence="9" type="ORF">BDEG_24639</name>
</gene>
<keyword evidence="4" id="KW-0863">Zinc-finger</keyword>
<evidence type="ECO:0000256" key="4">
    <source>
        <dbReference type="ARBA" id="ARBA00022771"/>
    </source>
</evidence>
<name>A0A177WLH9_BATDL</name>
<feature type="compositionally biased region" description="Low complexity" evidence="8">
    <location>
        <begin position="67"/>
        <end position="83"/>
    </location>
</feature>
<keyword evidence="5" id="KW-0862">Zinc</keyword>
<evidence type="ECO:0000256" key="7">
    <source>
        <dbReference type="ARBA" id="ARBA00023242"/>
    </source>
</evidence>
<keyword evidence="2" id="KW-0479">Metal-binding</keyword>
<dbReference type="VEuPathDB" id="FungiDB:BDEG_24639"/>
<dbReference type="AlphaFoldDB" id="A0A177WLH9"/>
<evidence type="ECO:0000313" key="9">
    <source>
        <dbReference type="EMBL" id="OAJ40968.1"/>
    </source>
</evidence>
<evidence type="ECO:0000313" key="10">
    <source>
        <dbReference type="Proteomes" id="UP000077115"/>
    </source>
</evidence>